<reference evidence="3" key="1">
    <citation type="submission" date="2023-07" db="EMBL/GenBank/DDBJ databases">
        <title>30 novel species of actinomycetes from the DSMZ collection.</title>
        <authorList>
            <person name="Nouioui I."/>
        </authorList>
    </citation>
    <scope>NUCLEOTIDE SEQUENCE [LARGE SCALE GENOMIC DNA]</scope>
    <source>
        <strain evidence="3">DSM 41886</strain>
    </source>
</reference>
<comment type="caution">
    <text evidence="2">The sequence shown here is derived from an EMBL/GenBank/DDBJ whole genome shotgun (WGS) entry which is preliminary data.</text>
</comment>
<dbReference type="Gene3D" id="1.10.287.1060">
    <property type="entry name" value="ESAT-6-like"/>
    <property type="match status" value="1"/>
</dbReference>
<dbReference type="Pfam" id="PF06013">
    <property type="entry name" value="WXG100"/>
    <property type="match status" value="1"/>
</dbReference>
<keyword evidence="3" id="KW-1185">Reference proteome</keyword>
<protein>
    <submittedName>
        <fullName evidence="2">WXG100 family type VII secretion target</fullName>
    </submittedName>
</protein>
<evidence type="ECO:0000313" key="3">
    <source>
        <dbReference type="Proteomes" id="UP001183615"/>
    </source>
</evidence>
<evidence type="ECO:0000313" key="2">
    <source>
        <dbReference type="EMBL" id="MDT0444044.1"/>
    </source>
</evidence>
<dbReference type="Proteomes" id="UP001183615">
    <property type="component" value="Unassembled WGS sequence"/>
</dbReference>
<proteinExistence type="predicted"/>
<keyword evidence="1" id="KW-0175">Coiled coil</keyword>
<evidence type="ECO:0000256" key="1">
    <source>
        <dbReference type="SAM" id="Coils"/>
    </source>
</evidence>
<organism evidence="2 3">
    <name type="scientific">Streptomyces johnsoniae</name>
    <dbReference type="NCBI Taxonomy" id="3075532"/>
    <lineage>
        <taxon>Bacteria</taxon>
        <taxon>Bacillati</taxon>
        <taxon>Actinomycetota</taxon>
        <taxon>Actinomycetes</taxon>
        <taxon>Kitasatosporales</taxon>
        <taxon>Streptomycetaceae</taxon>
        <taxon>Streptomyces</taxon>
    </lineage>
</organism>
<dbReference type="InterPro" id="IPR010310">
    <property type="entry name" value="T7SS_ESAT-6-like"/>
</dbReference>
<accession>A0ABU2S875</accession>
<sequence>MFPGQAVAQANLSAGQLAEFPTLGFVPCPGNADAAASLASEVRNVTTQLGDALAEMNGSAFQRRWEGKAADAFRDTWTQLRPKVDTLHQSMNGAADALGEWAGYMPGQQSAAHTLEERARQIEQALDALPAPPPQLIGAPSIVRSQELSELYGEEQAATYLRNEERREQLNDQLDNIQEQARLLAQAYASHGEDIADRLRSALSEVTEGGFFSRIGRALADGVLGPLEPLQEWIVGNAARIGEVGDVLALYSTVMAVGSELPFMPPTAKAVLGIGAAVLGLGALSVHGTAKLAGAEVTGRTLKQDFLGALGFGTVGGLAGGYAKTIGWLGRFGTGDSIHNTYEDPSTLRYFVPTNARQGLTLLTGQHALVAFENAWRAGGEMKK</sequence>
<dbReference type="InterPro" id="IPR036689">
    <property type="entry name" value="ESAT-6-like_sf"/>
</dbReference>
<dbReference type="SUPFAM" id="SSF140453">
    <property type="entry name" value="EsxAB dimer-like"/>
    <property type="match status" value="1"/>
</dbReference>
<dbReference type="EMBL" id="JAVREV010000007">
    <property type="protein sequence ID" value="MDT0444044.1"/>
    <property type="molecule type" value="Genomic_DNA"/>
</dbReference>
<dbReference type="RefSeq" id="WP_311618351.1">
    <property type="nucleotide sequence ID" value="NZ_JAVREV010000007.1"/>
</dbReference>
<gene>
    <name evidence="2" type="ORF">RM779_15780</name>
</gene>
<feature type="coiled-coil region" evidence="1">
    <location>
        <begin position="160"/>
        <end position="187"/>
    </location>
</feature>
<name>A0ABU2S875_9ACTN</name>